<dbReference type="Proteomes" id="UP000289411">
    <property type="component" value="Unassembled WGS sequence"/>
</dbReference>
<evidence type="ECO:0000256" key="1">
    <source>
        <dbReference type="ARBA" id="ARBA00023125"/>
    </source>
</evidence>
<dbReference type="CDD" id="cd00093">
    <property type="entry name" value="HTH_XRE"/>
    <property type="match status" value="1"/>
</dbReference>
<dbReference type="RefSeq" id="WP_129217782.1">
    <property type="nucleotide sequence ID" value="NZ_QYBC01000002.1"/>
</dbReference>
<dbReference type="GO" id="GO:0005829">
    <property type="term" value="C:cytosol"/>
    <property type="evidence" value="ECO:0007669"/>
    <property type="project" value="TreeGrafter"/>
</dbReference>
<evidence type="ECO:0000313" key="4">
    <source>
        <dbReference type="Proteomes" id="UP000289411"/>
    </source>
</evidence>
<name>A0A4Q2RGT9_9HYPH</name>
<gene>
    <name evidence="3" type="ORF">D3272_03735</name>
</gene>
<evidence type="ECO:0000313" key="3">
    <source>
        <dbReference type="EMBL" id="RYB07183.1"/>
    </source>
</evidence>
<dbReference type="PANTHER" id="PTHR46797">
    <property type="entry name" value="HTH-TYPE TRANSCRIPTIONAL REGULATOR"/>
    <property type="match status" value="1"/>
</dbReference>
<proteinExistence type="predicted"/>
<reference evidence="3 4" key="2">
    <citation type="submission" date="2019-02" db="EMBL/GenBank/DDBJ databases">
        <title>'Lichenibacterium ramalinii' gen. nov. sp. nov., 'Lichenibacterium minor' gen. nov. sp. nov.</title>
        <authorList>
            <person name="Pankratov T."/>
        </authorList>
    </citation>
    <scope>NUCLEOTIDE SEQUENCE [LARGE SCALE GENOMIC DNA]</scope>
    <source>
        <strain evidence="3 4">RmlP001</strain>
    </source>
</reference>
<dbReference type="AlphaFoldDB" id="A0A4Q2RGT9"/>
<dbReference type="GO" id="GO:0003677">
    <property type="term" value="F:DNA binding"/>
    <property type="evidence" value="ECO:0007669"/>
    <property type="project" value="UniProtKB-KW"/>
</dbReference>
<dbReference type="CDD" id="cd02209">
    <property type="entry name" value="cupin_XRE_C"/>
    <property type="match status" value="1"/>
</dbReference>
<dbReference type="Gene3D" id="2.60.120.10">
    <property type="entry name" value="Jelly Rolls"/>
    <property type="match status" value="1"/>
</dbReference>
<dbReference type="InterPro" id="IPR001387">
    <property type="entry name" value="Cro/C1-type_HTH"/>
</dbReference>
<evidence type="ECO:0000259" key="2">
    <source>
        <dbReference type="PROSITE" id="PS50943"/>
    </source>
</evidence>
<dbReference type="SMART" id="SM00530">
    <property type="entry name" value="HTH_XRE"/>
    <property type="match status" value="1"/>
</dbReference>
<dbReference type="InterPro" id="IPR010982">
    <property type="entry name" value="Lambda_DNA-bd_dom_sf"/>
</dbReference>
<dbReference type="PROSITE" id="PS50943">
    <property type="entry name" value="HTH_CROC1"/>
    <property type="match status" value="1"/>
</dbReference>
<dbReference type="PANTHER" id="PTHR46797:SF1">
    <property type="entry name" value="METHYLPHOSPHONATE SYNTHASE"/>
    <property type="match status" value="1"/>
</dbReference>
<dbReference type="Pfam" id="PF07883">
    <property type="entry name" value="Cupin_2"/>
    <property type="match status" value="1"/>
</dbReference>
<dbReference type="SUPFAM" id="SSF47413">
    <property type="entry name" value="lambda repressor-like DNA-binding domains"/>
    <property type="match status" value="1"/>
</dbReference>
<reference evidence="3 4" key="1">
    <citation type="submission" date="2018-09" db="EMBL/GenBank/DDBJ databases">
        <authorList>
            <person name="Grouzdev D.S."/>
            <person name="Krutkina M.S."/>
        </authorList>
    </citation>
    <scope>NUCLEOTIDE SEQUENCE [LARGE SCALE GENOMIC DNA]</scope>
    <source>
        <strain evidence="3 4">RmlP001</strain>
    </source>
</reference>
<feature type="domain" description="HTH cro/C1-type" evidence="2">
    <location>
        <begin position="25"/>
        <end position="79"/>
    </location>
</feature>
<dbReference type="InterPro" id="IPR050807">
    <property type="entry name" value="TransReg_Diox_bact_type"/>
</dbReference>
<dbReference type="InterPro" id="IPR014710">
    <property type="entry name" value="RmlC-like_jellyroll"/>
</dbReference>
<dbReference type="InterPro" id="IPR011051">
    <property type="entry name" value="RmlC_Cupin_sf"/>
</dbReference>
<dbReference type="EMBL" id="QYBC01000002">
    <property type="protein sequence ID" value="RYB07183.1"/>
    <property type="molecule type" value="Genomic_DNA"/>
</dbReference>
<keyword evidence="4" id="KW-1185">Reference proteome</keyword>
<dbReference type="InterPro" id="IPR013096">
    <property type="entry name" value="Cupin_2"/>
</dbReference>
<keyword evidence="1" id="KW-0238">DNA-binding</keyword>
<accession>A0A4Q2RGT9</accession>
<sequence>MHGTIGRPLDDTLDARTAERLSTRLRLARHMRGMTLKVLADAAGCSESLLSKIENGKAYPSLPMLNRLVQALGIGMGWMFEDRDGREPVIARSGHRPAAAVAVEAGHVITVEKVIPDSGEHALQCSILHVDPGASSPGEHRHAGEEAGYLLDGQLELLIDGRPHRLSAGDAFAFRSDQPHSFRNIGQTRASIFWVNTPPLL</sequence>
<dbReference type="GO" id="GO:0003700">
    <property type="term" value="F:DNA-binding transcription factor activity"/>
    <property type="evidence" value="ECO:0007669"/>
    <property type="project" value="TreeGrafter"/>
</dbReference>
<dbReference type="Pfam" id="PF13560">
    <property type="entry name" value="HTH_31"/>
    <property type="match status" value="1"/>
</dbReference>
<dbReference type="Gene3D" id="1.10.260.40">
    <property type="entry name" value="lambda repressor-like DNA-binding domains"/>
    <property type="match status" value="1"/>
</dbReference>
<dbReference type="OrthoDB" id="9814751at2"/>
<dbReference type="SUPFAM" id="SSF51182">
    <property type="entry name" value="RmlC-like cupins"/>
    <property type="match status" value="1"/>
</dbReference>
<comment type="caution">
    <text evidence="3">The sequence shown here is derived from an EMBL/GenBank/DDBJ whole genome shotgun (WGS) entry which is preliminary data.</text>
</comment>
<protein>
    <submittedName>
        <fullName evidence="3">Cupin domain-containing protein</fullName>
    </submittedName>
</protein>
<organism evidence="3 4">
    <name type="scientific">Lichenibacterium ramalinae</name>
    <dbReference type="NCBI Taxonomy" id="2316527"/>
    <lineage>
        <taxon>Bacteria</taxon>
        <taxon>Pseudomonadati</taxon>
        <taxon>Pseudomonadota</taxon>
        <taxon>Alphaproteobacteria</taxon>
        <taxon>Hyphomicrobiales</taxon>
        <taxon>Lichenihabitantaceae</taxon>
        <taxon>Lichenibacterium</taxon>
    </lineage>
</organism>